<keyword evidence="7" id="KW-0479">Metal-binding</keyword>
<comment type="similarity">
    <text evidence="16">Belongs to the RING-type zinc finger family. ATL subfamily.</text>
</comment>
<evidence type="ECO:0000256" key="17">
    <source>
        <dbReference type="PROSITE-ProRule" id="PRU10141"/>
    </source>
</evidence>
<keyword evidence="6" id="KW-0812">Transmembrane</keyword>
<dbReference type="InterPro" id="IPR000719">
    <property type="entry name" value="Prot_kinase_dom"/>
</dbReference>
<dbReference type="PANTHER" id="PTHR46279">
    <property type="entry name" value="RING/U-BOX SUPERFAMILY PROTEIN"/>
    <property type="match status" value="1"/>
</dbReference>
<evidence type="ECO:0000256" key="5">
    <source>
        <dbReference type="ARBA" id="ARBA00022679"/>
    </source>
</evidence>
<comment type="caution">
    <text evidence="20">The sequence shown here is derived from an EMBL/GenBank/DDBJ whole genome shotgun (WGS) entry which is preliminary data.</text>
</comment>
<keyword evidence="11" id="KW-0833">Ubl conjugation pathway</keyword>
<evidence type="ECO:0000256" key="2">
    <source>
        <dbReference type="ARBA" id="ARBA00004167"/>
    </source>
</evidence>
<evidence type="ECO:0000256" key="18">
    <source>
        <dbReference type="SAM" id="SignalP"/>
    </source>
</evidence>
<dbReference type="Gene3D" id="3.30.200.20">
    <property type="entry name" value="Phosphorylase Kinase, domain 1"/>
    <property type="match status" value="1"/>
</dbReference>
<evidence type="ECO:0000256" key="3">
    <source>
        <dbReference type="ARBA" id="ARBA00004906"/>
    </source>
</evidence>
<evidence type="ECO:0000256" key="11">
    <source>
        <dbReference type="ARBA" id="ARBA00022786"/>
    </source>
</evidence>
<dbReference type="GO" id="GO:0005524">
    <property type="term" value="F:ATP binding"/>
    <property type="evidence" value="ECO:0007669"/>
    <property type="project" value="UniProtKB-UniRule"/>
</dbReference>
<feature type="non-terminal residue" evidence="20">
    <location>
        <position position="1"/>
    </location>
</feature>
<keyword evidence="8 18" id="KW-0732">Signal</keyword>
<dbReference type="InterPro" id="IPR001245">
    <property type="entry name" value="Ser-Thr/Tyr_kinase_cat_dom"/>
</dbReference>
<feature type="domain" description="Protein kinase" evidence="19">
    <location>
        <begin position="250"/>
        <end position="333"/>
    </location>
</feature>
<dbReference type="FunFam" id="3.30.200.20:FF:000178">
    <property type="entry name" value="serine/threonine-protein kinase PBS1-like"/>
    <property type="match status" value="1"/>
</dbReference>
<accession>A0A6A4M9J9</accession>
<dbReference type="GO" id="GO:0061630">
    <property type="term" value="F:ubiquitin protein ligase activity"/>
    <property type="evidence" value="ECO:0007669"/>
    <property type="project" value="UniProtKB-EC"/>
</dbReference>
<dbReference type="PROSITE" id="PS50011">
    <property type="entry name" value="PROTEIN_KINASE_DOM"/>
    <property type="match status" value="1"/>
</dbReference>
<evidence type="ECO:0000256" key="8">
    <source>
        <dbReference type="ARBA" id="ARBA00022729"/>
    </source>
</evidence>
<dbReference type="OrthoDB" id="547665at2759"/>
<gene>
    <name evidence="20" type="ORF">C3L33_03335</name>
</gene>
<feature type="chain" id="PRO_5025636275" description="RING-type E3 ubiquitin transferase" evidence="18">
    <location>
        <begin position="18"/>
        <end position="333"/>
    </location>
</feature>
<comment type="pathway">
    <text evidence="3">Protein modification; protein ubiquitination.</text>
</comment>
<reference evidence="20 21" key="1">
    <citation type="journal article" date="2019" name="Genome Biol. Evol.">
        <title>The Rhododendron genome and chromosomal organization provide insight into shared whole-genome duplications across the heath family (Ericaceae).</title>
        <authorList>
            <person name="Soza V.L."/>
            <person name="Lindsley D."/>
            <person name="Waalkes A."/>
            <person name="Ramage E."/>
            <person name="Patwardhan R.P."/>
            <person name="Burton J.N."/>
            <person name="Adey A."/>
            <person name="Kumar A."/>
            <person name="Qiu R."/>
            <person name="Shendure J."/>
            <person name="Hall B."/>
        </authorList>
    </citation>
    <scope>NUCLEOTIDE SEQUENCE [LARGE SCALE GENOMIC DNA]</scope>
    <source>
        <strain evidence="20">RSF 1966-606</strain>
    </source>
</reference>
<dbReference type="Pfam" id="PF13947">
    <property type="entry name" value="GUB_WAK_bind"/>
    <property type="match status" value="1"/>
</dbReference>
<keyword evidence="5" id="KW-0808">Transferase</keyword>
<feature type="binding site" evidence="17">
    <location>
        <position position="278"/>
    </location>
    <ligand>
        <name>ATP</name>
        <dbReference type="ChEBI" id="CHEBI:30616"/>
    </ligand>
</feature>
<keyword evidence="14" id="KW-1133">Transmembrane helix</keyword>
<name>A0A6A4M9J9_9ERIC</name>
<proteinExistence type="inferred from homology"/>
<dbReference type="InterPro" id="IPR046948">
    <property type="entry name" value="ATL20-22-like"/>
</dbReference>
<evidence type="ECO:0000256" key="4">
    <source>
        <dbReference type="ARBA" id="ARBA00012483"/>
    </source>
</evidence>
<dbReference type="EC" id="2.3.2.27" evidence="4"/>
<evidence type="ECO:0000259" key="19">
    <source>
        <dbReference type="PROSITE" id="PS50011"/>
    </source>
</evidence>
<dbReference type="Pfam" id="PF07714">
    <property type="entry name" value="PK_Tyr_Ser-Thr"/>
    <property type="match status" value="1"/>
</dbReference>
<evidence type="ECO:0000256" key="15">
    <source>
        <dbReference type="ARBA" id="ARBA00023136"/>
    </source>
</evidence>
<dbReference type="GO" id="GO:0030247">
    <property type="term" value="F:polysaccharide binding"/>
    <property type="evidence" value="ECO:0007669"/>
    <property type="project" value="InterPro"/>
</dbReference>
<dbReference type="GO" id="GO:0004672">
    <property type="term" value="F:protein kinase activity"/>
    <property type="evidence" value="ECO:0007669"/>
    <property type="project" value="InterPro"/>
</dbReference>
<evidence type="ECO:0000313" key="21">
    <source>
        <dbReference type="Proteomes" id="UP000428333"/>
    </source>
</evidence>
<evidence type="ECO:0000256" key="1">
    <source>
        <dbReference type="ARBA" id="ARBA00000900"/>
    </source>
</evidence>
<comment type="catalytic activity">
    <reaction evidence="1">
        <text>S-ubiquitinyl-[E2 ubiquitin-conjugating enzyme]-L-cysteine + [acceptor protein]-L-lysine = [E2 ubiquitin-conjugating enzyme]-L-cysteine + N(6)-ubiquitinyl-[acceptor protein]-L-lysine.</text>
        <dbReference type="EC" id="2.3.2.27"/>
    </reaction>
</comment>
<keyword evidence="15" id="KW-0472">Membrane</keyword>
<evidence type="ECO:0000256" key="14">
    <source>
        <dbReference type="ARBA" id="ARBA00022989"/>
    </source>
</evidence>
<evidence type="ECO:0000256" key="12">
    <source>
        <dbReference type="ARBA" id="ARBA00022833"/>
    </source>
</evidence>
<keyword evidence="12" id="KW-0862">Zinc</keyword>
<dbReference type="PANTHER" id="PTHR46279:SF9">
    <property type="entry name" value="OS01G0116300 PROTEIN"/>
    <property type="match status" value="1"/>
</dbReference>
<evidence type="ECO:0000256" key="16">
    <source>
        <dbReference type="ARBA" id="ARBA00024209"/>
    </source>
</evidence>
<dbReference type="InterPro" id="IPR011009">
    <property type="entry name" value="Kinase-like_dom_sf"/>
</dbReference>
<comment type="subcellular location">
    <subcellularLocation>
        <location evidence="2">Membrane</location>
        <topology evidence="2">Single-pass membrane protein</topology>
    </subcellularLocation>
</comment>
<organism evidence="20 21">
    <name type="scientific">Rhododendron williamsianum</name>
    <dbReference type="NCBI Taxonomy" id="262921"/>
    <lineage>
        <taxon>Eukaryota</taxon>
        <taxon>Viridiplantae</taxon>
        <taxon>Streptophyta</taxon>
        <taxon>Embryophyta</taxon>
        <taxon>Tracheophyta</taxon>
        <taxon>Spermatophyta</taxon>
        <taxon>Magnoliopsida</taxon>
        <taxon>eudicotyledons</taxon>
        <taxon>Gunneridae</taxon>
        <taxon>Pentapetalae</taxon>
        <taxon>asterids</taxon>
        <taxon>Ericales</taxon>
        <taxon>Ericaceae</taxon>
        <taxon>Ericoideae</taxon>
        <taxon>Rhodoreae</taxon>
        <taxon>Rhododendron</taxon>
    </lineage>
</organism>
<evidence type="ECO:0000256" key="13">
    <source>
        <dbReference type="ARBA" id="ARBA00022840"/>
    </source>
</evidence>
<dbReference type="Proteomes" id="UP000428333">
    <property type="component" value="Linkage Group LG02"/>
</dbReference>
<dbReference type="AlphaFoldDB" id="A0A6A4M9J9"/>
<evidence type="ECO:0000313" key="20">
    <source>
        <dbReference type="EMBL" id="KAE9464754.1"/>
    </source>
</evidence>
<protein>
    <recommendedName>
        <fullName evidence="4">RING-type E3 ubiquitin transferase</fullName>
        <ecNumber evidence="4">2.3.2.27</ecNumber>
    </recommendedName>
</protein>
<dbReference type="GO" id="GO:0016020">
    <property type="term" value="C:membrane"/>
    <property type="evidence" value="ECO:0007669"/>
    <property type="project" value="UniProtKB-SubCell"/>
</dbReference>
<feature type="signal peptide" evidence="18">
    <location>
        <begin position="1"/>
        <end position="17"/>
    </location>
</feature>
<dbReference type="SUPFAM" id="SSF56112">
    <property type="entry name" value="Protein kinase-like (PK-like)"/>
    <property type="match status" value="1"/>
</dbReference>
<evidence type="ECO:0000256" key="9">
    <source>
        <dbReference type="ARBA" id="ARBA00022741"/>
    </source>
</evidence>
<evidence type="ECO:0000256" key="7">
    <source>
        <dbReference type="ARBA" id="ARBA00022723"/>
    </source>
</evidence>
<sequence>MSIFFFVLFFLLHLSTAQDDCTPTTCSKHGPTIRFPFRLKDSQPPHCGYPGFVLSCSPTTSATLLNLPNSVQVLVTSIDYESQSIRIKDPNKCLPQQLQNLSLTVVVDSGACLSGDGHEVYFESSGMSIYFPPQLISCRKMYNVWSVPYEVFDQTADLQLTWPQRVCGKCEAEGMLCGFMSNSTSDEFDCFNPPKKGSFWLLAILIAMYWFHRQKKMKRKDHLKIERFLEDYRALKPARYSYADIKKITNQFKDKVGQGGYGIVYRGQLFNDVHVAVKILNNTKGNGEEFINEVGIIGTIHHINVVCLVGYCADGFRRALIYESEMKSEVMDR</sequence>
<dbReference type="InterPro" id="IPR017441">
    <property type="entry name" value="Protein_kinase_ATP_BS"/>
</dbReference>
<evidence type="ECO:0000256" key="6">
    <source>
        <dbReference type="ARBA" id="ARBA00022692"/>
    </source>
</evidence>
<dbReference type="EMBL" id="QEFC01000326">
    <property type="protein sequence ID" value="KAE9464754.1"/>
    <property type="molecule type" value="Genomic_DNA"/>
</dbReference>
<dbReference type="InterPro" id="IPR025287">
    <property type="entry name" value="WAK_GUB"/>
</dbReference>
<keyword evidence="13 17" id="KW-0067">ATP-binding</keyword>
<keyword evidence="21" id="KW-1185">Reference proteome</keyword>
<dbReference type="PROSITE" id="PS00107">
    <property type="entry name" value="PROTEIN_KINASE_ATP"/>
    <property type="match status" value="1"/>
</dbReference>
<keyword evidence="9 17" id="KW-0547">Nucleotide-binding</keyword>
<dbReference type="GO" id="GO:0008270">
    <property type="term" value="F:zinc ion binding"/>
    <property type="evidence" value="ECO:0007669"/>
    <property type="project" value="UniProtKB-KW"/>
</dbReference>
<keyword evidence="10" id="KW-0863">Zinc-finger</keyword>
<evidence type="ECO:0000256" key="10">
    <source>
        <dbReference type="ARBA" id="ARBA00022771"/>
    </source>
</evidence>